<dbReference type="PANTHER" id="PTHR38459:SF5">
    <property type="entry name" value="CELL WALL TEICHOIC ACID GLYCOSYLATION PROTEIN GTCA"/>
    <property type="match status" value="1"/>
</dbReference>
<feature type="transmembrane region" description="Helical" evidence="6">
    <location>
        <begin position="118"/>
        <end position="137"/>
    </location>
</feature>
<evidence type="ECO:0000256" key="1">
    <source>
        <dbReference type="ARBA" id="ARBA00004141"/>
    </source>
</evidence>
<feature type="domain" description="GtrA/DPMS transmembrane" evidence="7">
    <location>
        <begin position="21"/>
        <end position="137"/>
    </location>
</feature>
<comment type="similarity">
    <text evidence="2">Belongs to the GtrA family.</text>
</comment>
<dbReference type="EMBL" id="JAINVB010000001">
    <property type="protein sequence ID" value="MCK0087225.1"/>
    <property type="molecule type" value="Genomic_DNA"/>
</dbReference>
<protein>
    <submittedName>
        <fullName evidence="8">GtrA family protein</fullName>
    </submittedName>
</protein>
<reference evidence="9" key="2">
    <citation type="submission" date="2023-01" db="EMBL/GenBank/DDBJ databases">
        <title>Human gut microbiome strain richness.</title>
        <authorList>
            <person name="Chen-Liaw A."/>
        </authorList>
    </citation>
    <scope>NUCLEOTIDE SEQUENCE</scope>
    <source>
        <strain evidence="9">B1_m1001713B170214d0_201011</strain>
    </source>
</reference>
<keyword evidence="4 6" id="KW-1133">Transmembrane helix</keyword>
<dbReference type="Proteomes" id="UP001203136">
    <property type="component" value="Unassembled WGS sequence"/>
</dbReference>
<dbReference type="InterPro" id="IPR007267">
    <property type="entry name" value="GtrA_DPMS_TM"/>
</dbReference>
<dbReference type="EMBL" id="JAQLGM010000106">
    <property type="protein sequence ID" value="MDB2002956.1"/>
    <property type="molecule type" value="Genomic_DNA"/>
</dbReference>
<dbReference type="GO" id="GO:0005886">
    <property type="term" value="C:plasma membrane"/>
    <property type="evidence" value="ECO:0007669"/>
    <property type="project" value="TreeGrafter"/>
</dbReference>
<proteinExistence type="inferred from homology"/>
<gene>
    <name evidence="8" type="ORF">K5I21_15350</name>
    <name evidence="9" type="ORF">PM006_22365</name>
</gene>
<evidence type="ECO:0000256" key="4">
    <source>
        <dbReference type="ARBA" id="ARBA00022989"/>
    </source>
</evidence>
<evidence type="ECO:0000313" key="8">
    <source>
        <dbReference type="EMBL" id="MCK0087225.1"/>
    </source>
</evidence>
<feature type="transmembrane region" description="Helical" evidence="6">
    <location>
        <begin position="21"/>
        <end position="39"/>
    </location>
</feature>
<comment type="caution">
    <text evidence="8">The sequence shown here is derived from an EMBL/GenBank/DDBJ whole genome shotgun (WGS) entry which is preliminary data.</text>
</comment>
<feature type="transmembrane region" description="Helical" evidence="6">
    <location>
        <begin position="84"/>
        <end position="106"/>
    </location>
</feature>
<comment type="subcellular location">
    <subcellularLocation>
        <location evidence="1">Membrane</location>
        <topology evidence="1">Multi-pass membrane protein</topology>
    </subcellularLocation>
</comment>
<dbReference type="AlphaFoldDB" id="A0AAW5F5L0"/>
<reference evidence="8" key="1">
    <citation type="journal article" date="2022" name="Cell Host Microbe">
        <title>Colonization of the live biotherapeutic product VE303 and modulation of the microbiota and metabolites in healthy volunteers.</title>
        <authorList>
            <person name="Dsouza M."/>
            <person name="Menon R."/>
            <person name="Crossette E."/>
            <person name="Bhattarai S.K."/>
            <person name="Schneider J."/>
            <person name="Kim Y.G."/>
            <person name="Reddy S."/>
            <person name="Caballero S."/>
            <person name="Felix C."/>
            <person name="Cornacchione L."/>
            <person name="Hendrickson J."/>
            <person name="Watson A.R."/>
            <person name="Minot S.S."/>
            <person name="Greenfield N."/>
            <person name="Schopf L."/>
            <person name="Szabady R."/>
            <person name="Patarroyo J."/>
            <person name="Smith W."/>
            <person name="Harrison P."/>
            <person name="Kuijper E.J."/>
            <person name="Kelly C.P."/>
            <person name="Olle B."/>
            <person name="Bobilev D."/>
            <person name="Silber J.L."/>
            <person name="Bucci V."/>
            <person name="Roberts B."/>
            <person name="Faith J."/>
            <person name="Norman J.M."/>
        </authorList>
    </citation>
    <scope>NUCLEOTIDE SEQUENCE</scope>
    <source>
        <strain evidence="8">VE303-04</strain>
    </source>
</reference>
<dbReference type="GO" id="GO:0000271">
    <property type="term" value="P:polysaccharide biosynthetic process"/>
    <property type="evidence" value="ECO:0007669"/>
    <property type="project" value="InterPro"/>
</dbReference>
<evidence type="ECO:0000256" key="3">
    <source>
        <dbReference type="ARBA" id="ARBA00022692"/>
    </source>
</evidence>
<sequence>MLKEKMGKLWARFVNRETVSYFIFGVLTTAVDWMVYPLMRWLDHSVAWSSVVSWAAAVIFAFVTNKIFVFQSYTFRPKELSREFVSFVSCRALTGAFTVVAMVVIVDVMGWNEWIGKVAVSAMSLVLNYIFSKLFIFKKTADARE</sequence>
<accession>A0AAW5F5L0</accession>
<dbReference type="Proteomes" id="UP001300871">
    <property type="component" value="Unassembled WGS sequence"/>
</dbReference>
<evidence type="ECO:0000256" key="2">
    <source>
        <dbReference type="ARBA" id="ARBA00009399"/>
    </source>
</evidence>
<evidence type="ECO:0000256" key="5">
    <source>
        <dbReference type="ARBA" id="ARBA00023136"/>
    </source>
</evidence>
<dbReference type="PANTHER" id="PTHR38459">
    <property type="entry name" value="PROPHAGE BACTOPRENOL-LINKED GLUCOSE TRANSLOCASE HOMOLOG"/>
    <property type="match status" value="1"/>
</dbReference>
<keyword evidence="5 6" id="KW-0472">Membrane</keyword>
<evidence type="ECO:0000259" key="7">
    <source>
        <dbReference type="Pfam" id="PF04138"/>
    </source>
</evidence>
<feature type="transmembrane region" description="Helical" evidence="6">
    <location>
        <begin position="45"/>
        <end position="63"/>
    </location>
</feature>
<organism evidence="8 10">
    <name type="scientific">Clostridium symbiosum</name>
    <name type="common">Bacteroides symbiosus</name>
    <dbReference type="NCBI Taxonomy" id="1512"/>
    <lineage>
        <taxon>Bacteria</taxon>
        <taxon>Bacillati</taxon>
        <taxon>Bacillota</taxon>
        <taxon>Clostridia</taxon>
        <taxon>Lachnospirales</taxon>
        <taxon>Lachnospiraceae</taxon>
        <taxon>Otoolea</taxon>
    </lineage>
</organism>
<dbReference type="Pfam" id="PF04138">
    <property type="entry name" value="GtrA_DPMS_TM"/>
    <property type="match status" value="1"/>
</dbReference>
<dbReference type="RefSeq" id="WP_003502056.1">
    <property type="nucleotide sequence ID" value="NZ_CABHNX010000041.1"/>
</dbReference>
<keyword evidence="3 6" id="KW-0812">Transmembrane</keyword>
<evidence type="ECO:0000256" key="6">
    <source>
        <dbReference type="SAM" id="Phobius"/>
    </source>
</evidence>
<evidence type="ECO:0000313" key="10">
    <source>
        <dbReference type="Proteomes" id="UP001203136"/>
    </source>
</evidence>
<dbReference type="InterPro" id="IPR051401">
    <property type="entry name" value="GtrA_CellWall_Glycosyl"/>
</dbReference>
<dbReference type="GeneID" id="57969576"/>
<name>A0AAW5F5L0_CLOSY</name>
<evidence type="ECO:0000313" key="9">
    <source>
        <dbReference type="EMBL" id="MDB2002956.1"/>
    </source>
</evidence>